<protein>
    <submittedName>
        <fullName evidence="6">RNA polymerase sigma factor</fullName>
    </submittedName>
</protein>
<evidence type="ECO:0000313" key="6">
    <source>
        <dbReference type="EMBL" id="MFD2554419.1"/>
    </source>
</evidence>
<dbReference type="Gene3D" id="1.10.10.10">
    <property type="entry name" value="Winged helix-like DNA-binding domain superfamily/Winged helix DNA-binding domain"/>
    <property type="match status" value="1"/>
</dbReference>
<feature type="domain" description="RNA polymerase sigma factor 70 region 4 type 2" evidence="5">
    <location>
        <begin position="126"/>
        <end position="176"/>
    </location>
</feature>
<keyword evidence="4" id="KW-0804">Transcription</keyword>
<dbReference type="InterPro" id="IPR013249">
    <property type="entry name" value="RNA_pol_sigma70_r4_t2"/>
</dbReference>
<proteinExistence type="inferred from homology"/>
<evidence type="ECO:0000256" key="3">
    <source>
        <dbReference type="ARBA" id="ARBA00023082"/>
    </source>
</evidence>
<evidence type="ECO:0000256" key="1">
    <source>
        <dbReference type="ARBA" id="ARBA00010641"/>
    </source>
</evidence>
<keyword evidence="2" id="KW-0805">Transcription regulation</keyword>
<accession>A0ABW5L098</accession>
<dbReference type="Proteomes" id="UP001597440">
    <property type="component" value="Unassembled WGS sequence"/>
</dbReference>
<dbReference type="RefSeq" id="WP_021069054.1">
    <property type="nucleotide sequence ID" value="NZ_JAEQMU010000003.1"/>
</dbReference>
<dbReference type="Gene3D" id="1.10.1740.10">
    <property type="match status" value="1"/>
</dbReference>
<dbReference type="NCBIfam" id="TIGR02937">
    <property type="entry name" value="sigma70-ECF"/>
    <property type="match status" value="1"/>
</dbReference>
<organism evidence="6 7">
    <name type="scientific">Sphingobacterium tabacisoli</name>
    <dbReference type="NCBI Taxonomy" id="2044855"/>
    <lineage>
        <taxon>Bacteria</taxon>
        <taxon>Pseudomonadati</taxon>
        <taxon>Bacteroidota</taxon>
        <taxon>Sphingobacteriia</taxon>
        <taxon>Sphingobacteriales</taxon>
        <taxon>Sphingobacteriaceae</taxon>
        <taxon>Sphingobacterium</taxon>
    </lineage>
</organism>
<evidence type="ECO:0000313" key="7">
    <source>
        <dbReference type="Proteomes" id="UP001597440"/>
    </source>
</evidence>
<comment type="similarity">
    <text evidence="1">Belongs to the sigma-70 factor family. ECF subfamily.</text>
</comment>
<dbReference type="PANTHER" id="PTHR43133:SF46">
    <property type="entry name" value="RNA POLYMERASE SIGMA-70 FACTOR ECF SUBFAMILY"/>
    <property type="match status" value="1"/>
</dbReference>
<dbReference type="InterPro" id="IPR013325">
    <property type="entry name" value="RNA_pol_sigma_r2"/>
</dbReference>
<dbReference type="InterPro" id="IPR036388">
    <property type="entry name" value="WH-like_DNA-bd_sf"/>
</dbReference>
<evidence type="ECO:0000259" key="5">
    <source>
        <dbReference type="Pfam" id="PF08281"/>
    </source>
</evidence>
<dbReference type="PANTHER" id="PTHR43133">
    <property type="entry name" value="RNA POLYMERASE ECF-TYPE SIGMA FACTO"/>
    <property type="match status" value="1"/>
</dbReference>
<evidence type="ECO:0000256" key="2">
    <source>
        <dbReference type="ARBA" id="ARBA00023015"/>
    </source>
</evidence>
<keyword evidence="7" id="KW-1185">Reference proteome</keyword>
<dbReference type="Pfam" id="PF08281">
    <property type="entry name" value="Sigma70_r4_2"/>
    <property type="match status" value="1"/>
</dbReference>
<dbReference type="SUPFAM" id="SSF88946">
    <property type="entry name" value="Sigma2 domain of RNA polymerase sigma factors"/>
    <property type="match status" value="1"/>
</dbReference>
<evidence type="ECO:0000256" key="4">
    <source>
        <dbReference type="ARBA" id="ARBA00023163"/>
    </source>
</evidence>
<comment type="caution">
    <text evidence="6">The sequence shown here is derived from an EMBL/GenBank/DDBJ whole genome shotgun (WGS) entry which is preliminary data.</text>
</comment>
<gene>
    <name evidence="6" type="ORF">ACFSQW_08450</name>
</gene>
<dbReference type="InterPro" id="IPR014284">
    <property type="entry name" value="RNA_pol_sigma-70_dom"/>
</dbReference>
<dbReference type="EMBL" id="JBHULD010000009">
    <property type="protein sequence ID" value="MFD2554419.1"/>
    <property type="molecule type" value="Genomic_DNA"/>
</dbReference>
<dbReference type="SUPFAM" id="SSF88659">
    <property type="entry name" value="Sigma3 and sigma4 domains of RNA polymerase sigma factors"/>
    <property type="match status" value="1"/>
</dbReference>
<dbReference type="InterPro" id="IPR013324">
    <property type="entry name" value="RNA_pol_sigma_r3/r4-like"/>
</dbReference>
<dbReference type="InterPro" id="IPR039425">
    <property type="entry name" value="RNA_pol_sigma-70-like"/>
</dbReference>
<reference evidence="7" key="1">
    <citation type="journal article" date="2019" name="Int. J. Syst. Evol. Microbiol.">
        <title>The Global Catalogue of Microorganisms (GCM) 10K type strain sequencing project: providing services to taxonomists for standard genome sequencing and annotation.</title>
        <authorList>
            <consortium name="The Broad Institute Genomics Platform"/>
            <consortium name="The Broad Institute Genome Sequencing Center for Infectious Disease"/>
            <person name="Wu L."/>
            <person name="Ma J."/>
        </authorList>
    </citation>
    <scope>NUCLEOTIDE SEQUENCE [LARGE SCALE GENOMIC DNA]</scope>
    <source>
        <strain evidence="7">KCTC 52298</strain>
    </source>
</reference>
<keyword evidence="3" id="KW-0731">Sigma factor</keyword>
<name>A0ABW5L098_9SPHI</name>
<sequence>MYKSKVTDQELWHAVEQDDSKAFAVLYNRYWHKLFKTAEYYLKHADSAETIVHDVFVVLWRRRKHLKIESFADYIHVTARYHIFKVLKAQKLSPIEYIESYETVEKEETLNTADEKLSYIDFEINLRESLKPLPQRCREIFWLSRIDHLSNDEIAAKFGISKRTVENQITHALKHLRTLIKDNPSHTLSLLWVIIVML</sequence>